<dbReference type="EMBL" id="NHYE01000307">
    <property type="protein sequence ID" value="PPR06498.1"/>
    <property type="molecule type" value="Genomic_DNA"/>
</dbReference>
<accession>A0A409YU57</accession>
<keyword evidence="2" id="KW-1185">Reference proteome</keyword>
<dbReference type="InParanoid" id="A0A409YU57"/>
<organism evidence="1 2">
    <name type="scientific">Gymnopilus dilepis</name>
    <dbReference type="NCBI Taxonomy" id="231916"/>
    <lineage>
        <taxon>Eukaryota</taxon>
        <taxon>Fungi</taxon>
        <taxon>Dikarya</taxon>
        <taxon>Basidiomycota</taxon>
        <taxon>Agaricomycotina</taxon>
        <taxon>Agaricomycetes</taxon>
        <taxon>Agaricomycetidae</taxon>
        <taxon>Agaricales</taxon>
        <taxon>Agaricineae</taxon>
        <taxon>Hymenogastraceae</taxon>
        <taxon>Gymnopilus</taxon>
    </lineage>
</organism>
<dbReference type="Proteomes" id="UP000284706">
    <property type="component" value="Unassembled WGS sequence"/>
</dbReference>
<reference evidence="1 2" key="1">
    <citation type="journal article" date="2018" name="Evol. Lett.">
        <title>Horizontal gene cluster transfer increased hallucinogenic mushroom diversity.</title>
        <authorList>
            <person name="Reynolds H.T."/>
            <person name="Vijayakumar V."/>
            <person name="Gluck-Thaler E."/>
            <person name="Korotkin H.B."/>
            <person name="Matheny P.B."/>
            <person name="Slot J.C."/>
        </authorList>
    </citation>
    <scope>NUCLEOTIDE SEQUENCE [LARGE SCALE GENOMIC DNA]</scope>
    <source>
        <strain evidence="1 2">SRW20</strain>
    </source>
</reference>
<gene>
    <name evidence="1" type="ORF">CVT26_004572</name>
</gene>
<evidence type="ECO:0000313" key="2">
    <source>
        <dbReference type="Proteomes" id="UP000284706"/>
    </source>
</evidence>
<comment type="caution">
    <text evidence="1">The sequence shown here is derived from an EMBL/GenBank/DDBJ whole genome shotgun (WGS) entry which is preliminary data.</text>
</comment>
<protein>
    <submittedName>
        <fullName evidence="1">Uncharacterized protein</fullName>
    </submittedName>
</protein>
<sequence>MLPSPLPGKVIRKPLKQISVKWLMHMLNWKGLVIGSSRKSSHPLSNAIHLQIWFSATFWACSAFSPSHQFC</sequence>
<evidence type="ECO:0000313" key="1">
    <source>
        <dbReference type="EMBL" id="PPR06498.1"/>
    </source>
</evidence>
<name>A0A409YU57_9AGAR</name>
<dbReference type="AlphaFoldDB" id="A0A409YU57"/>
<proteinExistence type="predicted"/>